<accession>A0A0T9UQ52</accession>
<reference evidence="7 9" key="1">
    <citation type="submission" date="2015-03" db="EMBL/GenBank/DDBJ databases">
        <authorList>
            <person name="Murphy D."/>
        </authorList>
    </citation>
    <scope>NUCLEOTIDE SEQUENCE [LARGE SCALE GENOMIC DNA]</scope>
    <source>
        <strain evidence="7 9">IP06005</strain>
    </source>
</reference>
<organism evidence="7 9">
    <name type="scientific">Yersinia aldovae</name>
    <dbReference type="NCBI Taxonomy" id="29483"/>
    <lineage>
        <taxon>Bacteria</taxon>
        <taxon>Pseudomonadati</taxon>
        <taxon>Pseudomonadota</taxon>
        <taxon>Gammaproteobacteria</taxon>
        <taxon>Enterobacterales</taxon>
        <taxon>Yersiniaceae</taxon>
        <taxon>Yersinia</taxon>
    </lineage>
</organism>
<dbReference type="EC" id="3.1.3.-" evidence="7"/>
<keyword evidence="5" id="KW-0843">Virulence</keyword>
<evidence type="ECO:0000313" key="9">
    <source>
        <dbReference type="Proteomes" id="UP000041595"/>
    </source>
</evidence>
<evidence type="ECO:0000313" key="6">
    <source>
        <dbReference type="EMBL" id="CNL44239.1"/>
    </source>
</evidence>
<evidence type="ECO:0000313" key="7">
    <source>
        <dbReference type="EMBL" id="CNL60468.1"/>
    </source>
</evidence>
<dbReference type="InterPro" id="IPR008108">
    <property type="entry name" value="IpgD/SopB"/>
</dbReference>
<evidence type="ECO:0000313" key="8">
    <source>
        <dbReference type="Proteomes" id="UP000038647"/>
    </source>
</evidence>
<protein>
    <submittedName>
        <fullName evidence="7">Inositol phosphate phosphatase sopB</fullName>
        <ecNumber evidence="7">3.1.3.-</ecNumber>
    </submittedName>
</protein>
<comment type="similarity">
    <text evidence="2">Belongs to the phosphatase IpgD/SopB family.</text>
</comment>
<dbReference type="GO" id="GO:0005576">
    <property type="term" value="C:extracellular region"/>
    <property type="evidence" value="ECO:0007669"/>
    <property type="project" value="UniProtKB-SubCell"/>
</dbReference>
<name>A0A0T9UQ52_YERAL</name>
<dbReference type="PRINTS" id="PR01734">
    <property type="entry name" value="TYPE3OMBPROT"/>
</dbReference>
<evidence type="ECO:0000256" key="3">
    <source>
        <dbReference type="ARBA" id="ARBA00022525"/>
    </source>
</evidence>
<dbReference type="AlphaFoldDB" id="A0A0T9UQ52"/>
<keyword evidence="3" id="KW-0964">Secreted</keyword>
<proteinExistence type="inferred from homology"/>
<comment type="subcellular location">
    <subcellularLocation>
        <location evidence="1">Secreted</location>
    </subcellularLocation>
</comment>
<dbReference type="EMBL" id="CQEH01000016">
    <property type="protein sequence ID" value="CNL44239.1"/>
    <property type="molecule type" value="Genomic_DNA"/>
</dbReference>
<dbReference type="Pfam" id="PF05925">
    <property type="entry name" value="IpgD"/>
    <property type="match status" value="1"/>
</dbReference>
<evidence type="ECO:0000256" key="5">
    <source>
        <dbReference type="ARBA" id="ARBA00023026"/>
    </source>
</evidence>
<dbReference type="GO" id="GO:0016791">
    <property type="term" value="F:phosphatase activity"/>
    <property type="evidence" value="ECO:0007669"/>
    <property type="project" value="InterPro"/>
</dbReference>
<evidence type="ECO:0000256" key="1">
    <source>
        <dbReference type="ARBA" id="ARBA00004613"/>
    </source>
</evidence>
<evidence type="ECO:0000256" key="4">
    <source>
        <dbReference type="ARBA" id="ARBA00022801"/>
    </source>
</evidence>
<dbReference type="Gene3D" id="1.20.58.450">
    <property type="entry name" value="Cell division control protein 42 homolog"/>
    <property type="match status" value="1"/>
</dbReference>
<dbReference type="STRING" id="1453495.AT01_2850"/>
<dbReference type="RefSeq" id="WP_053094409.1">
    <property type="nucleotide sequence ID" value="NZ_CABHQC010000113.1"/>
</dbReference>
<evidence type="ECO:0000256" key="2">
    <source>
        <dbReference type="ARBA" id="ARBA00009007"/>
    </source>
</evidence>
<dbReference type="Proteomes" id="UP000038647">
    <property type="component" value="Unassembled WGS sequence"/>
</dbReference>
<reference evidence="6 8" key="2">
    <citation type="submission" date="2015-03" db="EMBL/GenBank/DDBJ databases">
        <authorList>
            <consortium name="Pathogen Informatics"/>
            <person name="Murphy D."/>
        </authorList>
    </citation>
    <scope>NUCLEOTIDE SEQUENCE [LARGE SCALE GENOMIC DNA]</scope>
    <source>
        <strain evidence="6 8">IP08791</strain>
    </source>
</reference>
<keyword evidence="4 7" id="KW-0378">Hydrolase</keyword>
<sequence length="554" mass="60469">MNFPSIFSSRSGHCAVTRKQDPQCSATQNKSNYRLISMNEKAPQKVERIIGIECGYIPTATRSVATLKEYQASQLNIAQSVMDKLKFNLNVTTLLSPSDLLNTVDSGVGLVTQQQMKTTKELQKKLISHIAGLLSNKFAFSLKETEKVIRLEFKEAATKLRNEKTWQTVQTHFEHNSKEYVCTLIPAGQMKSGTSDIFQHSYQNNGVCSASTTETEHATNLWMSEIAGPDDKGEAQTLFKGIRHGILSPYGLKNDDPVRASGALSRAKEVVAAALYAKPDLFNKALAGEPVPLQIVSTSLVTASHIGGEDEMLKDQINAWQSLSEKKAVSLSVMGNDGKLQQVTVNLMVAAFNFGVNEMALKFGLGRSTSDGYNAQALKQLLGGDLTPNSPPAGMVGKYLADTPTNGDKVRELSQQLKQILVHNSHHRDGGEPYKAAQRVAMLAYEIGAVPCWNCKSGKDRTGMLDAEIKREVVSQHQGLPLSKPGQALSNSDKKLFQQVLVNGGNSEVQAYNTGAAGNQVLKKLPIFNLSYGERIGNNEVWNEVQGLSRLVRS</sequence>
<dbReference type="Proteomes" id="UP000041595">
    <property type="component" value="Unassembled WGS sequence"/>
</dbReference>
<gene>
    <name evidence="7" type="primary">sopB</name>
    <name evidence="7" type="ORF">ERS137965_03494</name>
    <name evidence="6" type="ORF">ERS137966_03252</name>
</gene>
<dbReference type="EMBL" id="CQEJ01000024">
    <property type="protein sequence ID" value="CNL60468.1"/>
    <property type="molecule type" value="Genomic_DNA"/>
</dbReference>
<dbReference type="eggNOG" id="ENOG502Z7Z8">
    <property type="taxonomic scope" value="Bacteria"/>
</dbReference>
<keyword evidence="8" id="KW-1185">Reference proteome</keyword>